<dbReference type="AlphaFoldDB" id="A0A378NUL9"/>
<dbReference type="InterPro" id="IPR013783">
    <property type="entry name" value="Ig-like_fold"/>
</dbReference>
<dbReference type="Gene3D" id="3.90.400.10">
    <property type="entry name" value="Oligo-1,6-glucosidase, Domain 2"/>
    <property type="match status" value="1"/>
</dbReference>
<dbReference type="NCBIfam" id="NF011080">
    <property type="entry name" value="PRK14508.1-3"/>
    <property type="match status" value="1"/>
</dbReference>
<evidence type="ECO:0000256" key="3">
    <source>
        <dbReference type="ARBA" id="ARBA00012560"/>
    </source>
</evidence>
<dbReference type="InterPro" id="IPR017853">
    <property type="entry name" value="GH"/>
</dbReference>
<dbReference type="RefSeq" id="WP_115152156.1">
    <property type="nucleotide sequence ID" value="NZ_UGPP01000001.1"/>
</dbReference>
<dbReference type="Pfam" id="PF02446">
    <property type="entry name" value="Glyco_hydro_77"/>
    <property type="match status" value="1"/>
</dbReference>
<dbReference type="EMBL" id="UGPP01000001">
    <property type="protein sequence ID" value="STY72073.1"/>
    <property type="molecule type" value="Genomic_DNA"/>
</dbReference>
<proteinExistence type="inferred from homology"/>
<comment type="similarity">
    <text evidence="2 10">Belongs to the disproportionating enzyme family.</text>
</comment>
<sequence>MIFHDSRNLYYRSPIGAVPTQSFVRLAIDVDLKDKVSLVRLHTWQETCGSIYYNLKKSSWDEKHYFIDLDMPEDGCLVWYYFIIELADGKLLYYGNNKAQMGGIGQEALEVPPSYQITVFKKDVKTPDWFKKAVMYQIFPDRFYRSGNNIPQKKHAVLHCDWNEPPMYYLDPDTKNVITYDYFGGNIQGIKEKLSYLKDLGISVIYFNPIFKSRANHHYDTADYHQVDPMFGTNEEFAQLCSQAKEMGIRIILDGVFSHTGSDSIYFNRFGNFDSIGAYQSKESPYYEWYDFKEYPCKYDCWWGFTSMPNTKETTPSYMDFIIRSEDSVMNFWMDKGISGWRLDVIDELPQKFTRCFYQKLKKLDKDAVIIGEVWEDASNKIAYNVHREYLCGYEMDSAMNYPLRRIILDFILKNKSAQETEISILNQHENYPEENLYAMMNLLGSHDVERILTLLGEAPSVENVPASVQAKFKLDDAHLRLAIARLKLAVVWQMTLPGVPSIYYGDEIGMQGYRDPHNRASYKWDDADSNLRHFFTRMISLRNHRPVLQTGWYEPIYAQDDVLAYMRTTKLGRDRFNQKMQDDCILVVLNRHQEKTMTVEINVHGFCQHKLHEVTGMYPDVEIIDNKAKIEIEPLTALVFEQEKEKIEYARKAGIIMHPTSLPSDYGIGDLGKEAYNFVDWLVKAKQKIWQVLPLNPVGYGASPYQSPSAFAGNTMLISPEKLVEINLLEAKDIVLDYKADIDKVDFVKVEAYKEKILTKAFANFVADADYTTFCQQQSYWLEDYALFMALKKYYKNLPWYEWNKDIKLRKPQALESCRISLAQDIAYAKFKQYIFFKQWQDLHAYANEKGIQIVGDVPIFPSHDSADVWVHQDLFNLNADGTLKTAAGVPPDYFSEDGQLWGNPHYLWKVMQRDDYSWWRKRIATLLNLVDIIRIDHFRGFEAYWEVSGMATNARVGKWVKGPGKDLFDKIKEYLGDVPIIAEDLGVITPEVEALKNSCNFPGMKVLQFELYANKYHKLNFISPKNSIVYTGTHDNNTTLGWLKEDISPQDKAVLADLLEVKVDDNEALLDELVKLAYASASKMAILPMQDVLKLDSNARMNLPGTVGTNWGWRMQKDALTDEKAMHLCSLVEKYNR</sequence>
<dbReference type="InterPro" id="IPR003385">
    <property type="entry name" value="Glyco_hydro_77"/>
</dbReference>
<evidence type="ECO:0000256" key="4">
    <source>
        <dbReference type="ARBA" id="ARBA00020295"/>
    </source>
</evidence>
<reference evidence="12 13" key="1">
    <citation type="submission" date="2018-06" db="EMBL/GenBank/DDBJ databases">
        <authorList>
            <consortium name="Pathogen Informatics"/>
            <person name="Doyle S."/>
        </authorList>
    </citation>
    <scope>NUCLEOTIDE SEQUENCE [LARGE SCALE GENOMIC DNA]</scope>
    <source>
        <strain evidence="12 13">NCTC10571</strain>
    </source>
</reference>
<evidence type="ECO:0000256" key="1">
    <source>
        <dbReference type="ARBA" id="ARBA00000439"/>
    </source>
</evidence>
<dbReference type="Gene3D" id="3.20.20.80">
    <property type="entry name" value="Glycosidases"/>
    <property type="match status" value="2"/>
</dbReference>
<keyword evidence="5 10" id="KW-0328">Glycosyltransferase</keyword>
<dbReference type="Proteomes" id="UP000255234">
    <property type="component" value="Unassembled WGS sequence"/>
</dbReference>
<evidence type="ECO:0000256" key="8">
    <source>
        <dbReference type="ARBA" id="ARBA00031423"/>
    </source>
</evidence>
<dbReference type="InterPro" id="IPR006047">
    <property type="entry name" value="GH13_cat_dom"/>
</dbReference>
<evidence type="ECO:0000256" key="7">
    <source>
        <dbReference type="ARBA" id="ARBA00023277"/>
    </source>
</evidence>
<evidence type="ECO:0000256" key="10">
    <source>
        <dbReference type="RuleBase" id="RU361207"/>
    </source>
</evidence>
<evidence type="ECO:0000256" key="2">
    <source>
        <dbReference type="ARBA" id="ARBA00005684"/>
    </source>
</evidence>
<protein>
    <recommendedName>
        <fullName evidence="4 10">4-alpha-glucanotransferase</fullName>
        <ecNumber evidence="3 10">2.4.1.25</ecNumber>
    </recommendedName>
    <alternativeName>
        <fullName evidence="8 10">Amylomaltase</fullName>
    </alternativeName>
    <alternativeName>
        <fullName evidence="9 10">Disproportionating enzyme</fullName>
    </alternativeName>
</protein>
<organism evidence="12 13">
    <name type="scientific">Megamonas hypermegale</name>
    <dbReference type="NCBI Taxonomy" id="158847"/>
    <lineage>
        <taxon>Bacteria</taxon>
        <taxon>Bacillati</taxon>
        <taxon>Bacillota</taxon>
        <taxon>Negativicutes</taxon>
        <taxon>Selenomonadales</taxon>
        <taxon>Selenomonadaceae</taxon>
        <taxon>Megamonas</taxon>
    </lineage>
</organism>
<dbReference type="NCBIfam" id="TIGR00217">
    <property type="entry name" value="malQ"/>
    <property type="match status" value="1"/>
</dbReference>
<comment type="catalytic activity">
    <reaction evidence="1 10">
        <text>Transfers a segment of a (1-&gt;4)-alpha-D-glucan to a new position in an acceptor, which may be glucose or a (1-&gt;4)-alpha-D-glucan.</text>
        <dbReference type="EC" id="2.4.1.25"/>
    </reaction>
</comment>
<dbReference type="CDD" id="cd02857">
    <property type="entry name" value="E_set_CDase_PDE_N"/>
    <property type="match status" value="1"/>
</dbReference>
<evidence type="ECO:0000313" key="12">
    <source>
        <dbReference type="EMBL" id="STY72073.1"/>
    </source>
</evidence>
<dbReference type="GO" id="GO:0004134">
    <property type="term" value="F:4-alpha-glucanotransferase activity"/>
    <property type="evidence" value="ECO:0007669"/>
    <property type="project" value="UniProtKB-EC"/>
</dbReference>
<accession>A0A378NUL9</accession>
<dbReference type="InterPro" id="IPR013780">
    <property type="entry name" value="Glyco_hydro_b"/>
</dbReference>
<dbReference type="Pfam" id="PF00128">
    <property type="entry name" value="Alpha-amylase"/>
    <property type="match status" value="1"/>
</dbReference>
<gene>
    <name evidence="12" type="primary">malQ_2</name>
    <name evidence="12" type="ORF">NCTC10571_02263</name>
</gene>
<evidence type="ECO:0000259" key="11">
    <source>
        <dbReference type="SMART" id="SM00642"/>
    </source>
</evidence>
<dbReference type="PANTHER" id="PTHR32438:SF5">
    <property type="entry name" value="4-ALPHA-GLUCANOTRANSFERASE DPE1, CHLOROPLASTIC_AMYLOPLASTIC"/>
    <property type="match status" value="1"/>
</dbReference>
<dbReference type="InterPro" id="IPR045857">
    <property type="entry name" value="O16G_dom_2"/>
</dbReference>
<dbReference type="InterPro" id="IPR004185">
    <property type="entry name" value="Glyco_hydro_13_lg-like_dom"/>
</dbReference>
<evidence type="ECO:0000256" key="6">
    <source>
        <dbReference type="ARBA" id="ARBA00022679"/>
    </source>
</evidence>
<dbReference type="Gene3D" id="2.60.40.1180">
    <property type="entry name" value="Golgi alpha-mannosidase II"/>
    <property type="match status" value="1"/>
</dbReference>
<dbReference type="SUPFAM" id="SSF51445">
    <property type="entry name" value="(Trans)glycosidases"/>
    <property type="match status" value="2"/>
</dbReference>
<evidence type="ECO:0000313" key="13">
    <source>
        <dbReference type="Proteomes" id="UP000255234"/>
    </source>
</evidence>
<name>A0A378NUL9_9FIRM</name>
<evidence type="ECO:0000256" key="9">
    <source>
        <dbReference type="ARBA" id="ARBA00031501"/>
    </source>
</evidence>
<dbReference type="GO" id="GO:0005975">
    <property type="term" value="P:carbohydrate metabolic process"/>
    <property type="evidence" value="ECO:0007669"/>
    <property type="project" value="InterPro"/>
</dbReference>
<dbReference type="PANTHER" id="PTHR32438">
    <property type="entry name" value="4-ALPHA-GLUCANOTRANSFERASE DPE1, CHLOROPLASTIC/AMYLOPLASTIC"/>
    <property type="match status" value="1"/>
</dbReference>
<dbReference type="CDD" id="cd11338">
    <property type="entry name" value="AmyAc_CMD"/>
    <property type="match status" value="1"/>
</dbReference>
<feature type="domain" description="Glycosyl hydrolase family 13 catalytic" evidence="11">
    <location>
        <begin position="137"/>
        <end position="543"/>
    </location>
</feature>
<dbReference type="Gene3D" id="2.60.40.10">
    <property type="entry name" value="Immunoglobulins"/>
    <property type="match status" value="1"/>
</dbReference>
<keyword evidence="7 10" id="KW-0119">Carbohydrate metabolism</keyword>
<evidence type="ECO:0000256" key="5">
    <source>
        <dbReference type="ARBA" id="ARBA00022676"/>
    </source>
</evidence>
<keyword evidence="6 10" id="KW-0808">Transferase</keyword>
<dbReference type="SMART" id="SM00642">
    <property type="entry name" value="Aamy"/>
    <property type="match status" value="1"/>
</dbReference>
<dbReference type="GO" id="GO:0004553">
    <property type="term" value="F:hydrolase activity, hydrolyzing O-glycosyl compounds"/>
    <property type="evidence" value="ECO:0007669"/>
    <property type="project" value="InterPro"/>
</dbReference>
<dbReference type="EC" id="2.4.1.25" evidence="3 10"/>